<sequence>MSTIQATGSHVGPSVPVLPDGLALKYVAEGAANVIWRISFPDRQLTPPPTVIEESSGPTPPPSEVDIGTDIGIHTGKENGSTKTNGADATATATTTDYSNLLLRLRKCLPSSESNLLAYEYLSSVIMPLFPPGVMVGQELAKLPPKLVERANDTLHHLEKSGVRPAHRQHLYLAGDSRPSEQQMEEGYAFLLEDMTPNTSIGEFLLEFKAKWLVQSPNAPNDWKRCRTCALRLRKYSKSIKKGKHAEWRGICPFDLASDDQKRAKNAVRWILQHPRCENEKLVNRVTAALMGCPQLSILKDLQASLDPKGILGADHKSKEFLTAMTLRDCTFYVKVSPTDVQARLGDFDVKSGEAGKSEYWIETERELINEGWYAGTEEGDYPWKAEGLEVVCRV</sequence>
<keyword evidence="7 9" id="KW-0418">Kinase</keyword>
<accession>A0AAN8RE97</accession>
<dbReference type="EC" id="2.7.1.158" evidence="3 9"/>
<comment type="caution">
    <text evidence="10">The sequence shown here is derived from an EMBL/GenBank/DDBJ whole genome shotgun (WGS) entry which is preliminary data.</text>
</comment>
<protein>
    <recommendedName>
        <fullName evidence="4 9">Inositol-pentakisphosphate 2-kinase</fullName>
        <ecNumber evidence="3 9">2.7.1.158</ecNumber>
    </recommendedName>
</protein>
<comment type="catalytic activity">
    <reaction evidence="9">
        <text>1D-myo-inositol 1,3,4,5,6-pentakisphosphate + ATP = 1D-myo-inositol hexakisphosphate + ADP + H(+)</text>
        <dbReference type="Rhea" id="RHEA:20313"/>
        <dbReference type="ChEBI" id="CHEBI:15378"/>
        <dbReference type="ChEBI" id="CHEBI:30616"/>
        <dbReference type="ChEBI" id="CHEBI:57733"/>
        <dbReference type="ChEBI" id="CHEBI:58130"/>
        <dbReference type="ChEBI" id="CHEBI:456216"/>
        <dbReference type="EC" id="2.7.1.158"/>
    </reaction>
</comment>
<evidence type="ECO:0000256" key="4">
    <source>
        <dbReference type="ARBA" id="ARBA00014846"/>
    </source>
</evidence>
<dbReference type="EMBL" id="JAVHNR010000003">
    <property type="protein sequence ID" value="KAK6347696.1"/>
    <property type="molecule type" value="Genomic_DNA"/>
</dbReference>
<keyword evidence="11" id="KW-1185">Reference proteome</keyword>
<evidence type="ECO:0000256" key="7">
    <source>
        <dbReference type="ARBA" id="ARBA00022777"/>
    </source>
</evidence>
<evidence type="ECO:0000256" key="3">
    <source>
        <dbReference type="ARBA" id="ARBA00012023"/>
    </source>
</evidence>
<dbReference type="GO" id="GO:0005634">
    <property type="term" value="C:nucleus"/>
    <property type="evidence" value="ECO:0007669"/>
    <property type="project" value="TreeGrafter"/>
</dbReference>
<evidence type="ECO:0000256" key="1">
    <source>
        <dbReference type="ARBA" id="ARBA00003979"/>
    </source>
</evidence>
<proteinExistence type="inferred from homology"/>
<dbReference type="PANTHER" id="PTHR14456">
    <property type="entry name" value="INOSITOL POLYPHOSPHATE KINASE 1"/>
    <property type="match status" value="1"/>
</dbReference>
<evidence type="ECO:0000313" key="11">
    <source>
        <dbReference type="Proteomes" id="UP001313282"/>
    </source>
</evidence>
<evidence type="ECO:0000313" key="10">
    <source>
        <dbReference type="EMBL" id="KAK6347696.1"/>
    </source>
</evidence>
<name>A0AAN8RE97_9PEZI</name>
<organism evidence="10 11">
    <name type="scientific">Orbilia javanica</name>
    <dbReference type="NCBI Taxonomy" id="47235"/>
    <lineage>
        <taxon>Eukaryota</taxon>
        <taxon>Fungi</taxon>
        <taxon>Dikarya</taxon>
        <taxon>Ascomycota</taxon>
        <taxon>Pezizomycotina</taxon>
        <taxon>Orbiliomycetes</taxon>
        <taxon>Orbiliales</taxon>
        <taxon>Orbiliaceae</taxon>
        <taxon>Orbilia</taxon>
    </lineage>
</organism>
<evidence type="ECO:0000256" key="6">
    <source>
        <dbReference type="ARBA" id="ARBA00022741"/>
    </source>
</evidence>
<evidence type="ECO:0000256" key="9">
    <source>
        <dbReference type="RuleBase" id="RU364126"/>
    </source>
</evidence>
<dbReference type="AlphaFoldDB" id="A0AAN8RE97"/>
<dbReference type="PANTHER" id="PTHR14456:SF2">
    <property type="entry name" value="INOSITOL-PENTAKISPHOSPHATE 2-KINASE"/>
    <property type="match status" value="1"/>
</dbReference>
<dbReference type="Pfam" id="PF06090">
    <property type="entry name" value="Ins_P5_2-kin"/>
    <property type="match status" value="1"/>
</dbReference>
<dbReference type="GO" id="GO:0035299">
    <property type="term" value="F:inositol-1,3,4,5,6-pentakisphosphate 2-kinase activity"/>
    <property type="evidence" value="ECO:0007669"/>
    <property type="project" value="UniProtKB-EC"/>
</dbReference>
<dbReference type="GO" id="GO:0032958">
    <property type="term" value="P:inositol phosphate biosynthetic process"/>
    <property type="evidence" value="ECO:0007669"/>
    <property type="project" value="TreeGrafter"/>
</dbReference>
<reference evidence="10 11" key="1">
    <citation type="submission" date="2019-10" db="EMBL/GenBank/DDBJ databases">
        <authorList>
            <person name="Palmer J.M."/>
        </authorList>
    </citation>
    <scope>NUCLEOTIDE SEQUENCE [LARGE SCALE GENOMIC DNA]</scope>
    <source>
        <strain evidence="10 11">TWF718</strain>
    </source>
</reference>
<comment type="similarity">
    <text evidence="2">Belongs to the IPK1 type 1 family.</text>
</comment>
<keyword evidence="8 9" id="KW-0067">ATP-binding</keyword>
<evidence type="ECO:0000256" key="2">
    <source>
        <dbReference type="ARBA" id="ARBA00008305"/>
    </source>
</evidence>
<evidence type="ECO:0000256" key="8">
    <source>
        <dbReference type="ARBA" id="ARBA00022840"/>
    </source>
</evidence>
<dbReference type="GO" id="GO:0005524">
    <property type="term" value="F:ATP binding"/>
    <property type="evidence" value="ECO:0007669"/>
    <property type="project" value="UniProtKB-KW"/>
</dbReference>
<comment type="function">
    <text evidence="9">Phosphorylates Ins(1,3,4,5,6)P5 at position 2 to form Ins(1,2,3,4,5,6)P6 (InsP6 or phytate).</text>
</comment>
<keyword evidence="6 9" id="KW-0547">Nucleotide-binding</keyword>
<evidence type="ECO:0000256" key="5">
    <source>
        <dbReference type="ARBA" id="ARBA00022679"/>
    </source>
</evidence>
<dbReference type="InterPro" id="IPR009286">
    <property type="entry name" value="Ins_P5_2-kin"/>
</dbReference>
<dbReference type="Proteomes" id="UP001313282">
    <property type="component" value="Unassembled WGS sequence"/>
</dbReference>
<gene>
    <name evidence="10" type="primary">IPK1_1</name>
    <name evidence="10" type="ORF">TWF718_005533</name>
</gene>
<comment type="function">
    <text evidence="1">Has kinase activity and phosphorylates inositol-1,3,4,5,6-pentakisphosphate (Ins(1,3,4,5,6)P5) to produce 1,2,3,4,5,6-hexakisphosphate (InsP6), also known as phytate.</text>
</comment>
<comment type="domain">
    <text evidence="9">The EXKPK motif is conserved in inositol-pentakisphosphate 2-kinases of both family 1 and 2.</text>
</comment>
<keyword evidence="5 9" id="KW-0808">Transferase</keyword>